<evidence type="ECO:0000313" key="2">
    <source>
        <dbReference type="EMBL" id="MDA5107682.1"/>
    </source>
</evidence>
<dbReference type="PANTHER" id="PTHR33993">
    <property type="entry name" value="GLYOXALASE-RELATED"/>
    <property type="match status" value="1"/>
</dbReference>
<evidence type="ECO:0000313" key="3">
    <source>
        <dbReference type="Proteomes" id="UP001151071"/>
    </source>
</evidence>
<dbReference type="Pfam" id="PF18029">
    <property type="entry name" value="Glyoxalase_6"/>
    <property type="match status" value="1"/>
</dbReference>
<name>A0A9X3TNM3_9BACL</name>
<protein>
    <recommendedName>
        <fullName evidence="1">VOC domain-containing protein</fullName>
    </recommendedName>
</protein>
<dbReference type="PROSITE" id="PS51819">
    <property type="entry name" value="VOC"/>
    <property type="match status" value="1"/>
</dbReference>
<dbReference type="InterPro" id="IPR037523">
    <property type="entry name" value="VOC_core"/>
</dbReference>
<dbReference type="RefSeq" id="WP_029100024.1">
    <property type="nucleotide sequence ID" value="NZ_JAPYYP010000004.1"/>
</dbReference>
<dbReference type="AlphaFoldDB" id="A0A9X3TNM3"/>
<reference evidence="2" key="1">
    <citation type="submission" date="2022-12" db="EMBL/GenBank/DDBJ databases">
        <title>Draft genome sequence of the thermophilic strain Brevibacillus thermoruber HT42, isolated from Los Humeros, Puebla, Mexico, with biotechnological potential.</title>
        <authorList>
            <person name="Lara Sanchez J."/>
            <person name="Solis Palacios R."/>
            <person name="Bustos Baena A.S."/>
            <person name="Ruz Baez A.E."/>
            <person name="Espinosa Luna G."/>
            <person name="Oliart Ros R.M."/>
        </authorList>
    </citation>
    <scope>NUCLEOTIDE SEQUENCE</scope>
    <source>
        <strain evidence="2">HT42</strain>
    </source>
</reference>
<dbReference type="SUPFAM" id="SSF54593">
    <property type="entry name" value="Glyoxalase/Bleomycin resistance protein/Dihydroxybiphenyl dioxygenase"/>
    <property type="match status" value="1"/>
</dbReference>
<dbReference type="InterPro" id="IPR029068">
    <property type="entry name" value="Glyas_Bleomycin-R_OHBP_Dase"/>
</dbReference>
<feature type="domain" description="VOC" evidence="1">
    <location>
        <begin position="3"/>
        <end position="115"/>
    </location>
</feature>
<dbReference type="Proteomes" id="UP001151071">
    <property type="component" value="Unassembled WGS sequence"/>
</dbReference>
<dbReference type="EMBL" id="JAPYYP010000004">
    <property type="protein sequence ID" value="MDA5107682.1"/>
    <property type="molecule type" value="Genomic_DNA"/>
</dbReference>
<dbReference type="Gene3D" id="3.10.180.10">
    <property type="entry name" value="2,3-Dihydroxybiphenyl 1,2-Dioxygenase, domain 1"/>
    <property type="match status" value="1"/>
</dbReference>
<comment type="caution">
    <text evidence="2">The sequence shown here is derived from an EMBL/GenBank/DDBJ whole genome shotgun (WGS) entry which is preliminary data.</text>
</comment>
<evidence type="ECO:0000259" key="1">
    <source>
        <dbReference type="PROSITE" id="PS51819"/>
    </source>
</evidence>
<organism evidence="2 3">
    <name type="scientific">Brevibacillus thermoruber</name>
    <dbReference type="NCBI Taxonomy" id="33942"/>
    <lineage>
        <taxon>Bacteria</taxon>
        <taxon>Bacillati</taxon>
        <taxon>Bacillota</taxon>
        <taxon>Bacilli</taxon>
        <taxon>Bacillales</taxon>
        <taxon>Paenibacillaceae</taxon>
        <taxon>Brevibacillus</taxon>
    </lineage>
</organism>
<dbReference type="InterPro" id="IPR052164">
    <property type="entry name" value="Anthracycline_SecMetBiosynth"/>
</dbReference>
<gene>
    <name evidence="2" type="ORF">O3V59_04860</name>
</gene>
<accession>A0A9X3TNM3</accession>
<keyword evidence="3" id="KW-1185">Reference proteome</keyword>
<sequence length="117" mass="13026">MARVVLFELSSQNPERAVQFYSTVFGWNIAEPRWDYYAVTTGSDDRPGINGGIDLGPPDYPHGTRIIIEVDSIEEAIAKSVENGANIVREPMDFDDFHLAYLVDPTGLGFGLIQYKS</sequence>
<dbReference type="InterPro" id="IPR041581">
    <property type="entry name" value="Glyoxalase_6"/>
</dbReference>
<proteinExistence type="predicted"/>